<evidence type="ECO:0000256" key="8">
    <source>
        <dbReference type="HAMAP-Rule" id="MF_03048"/>
    </source>
</evidence>
<comment type="function">
    <text evidence="9">Methylates the 2'-O-ribose of nucleotides at positions 32 and 34 of the tRNA anticodon loop of substrate tRNAs.</text>
</comment>
<dbReference type="Pfam" id="PF09138">
    <property type="entry name" value="Urm1"/>
    <property type="match status" value="1"/>
</dbReference>
<sequence length="509" mass="56416">MGRSSKDKRDIFYRLAKEEGWRARSAFKLLQIQETLNILDGVSRAVDLCAAPGSWSQVLAQTLMPKNEGDEKPYIVAVDLQTMSPIPGVKCIKGDITSEETALQIIDALGGSKAQIVVCDGAPDVTGLHELDERLQTQLLFAALSIATCILEENGTFVSKFFRASDEGIRFNFSRVKYFFQDVILAKPRSSRASSMECFIVGRKFRLPPNFTPKVAFPVWPINVKQENGEVPFISCGDLSGYDSETTYPLPEDYVCREPVQKPIDPPYAAAVELRKTEKLSNKTRDSTKAEPVQSDAKYSVNTQTINNEAMVEQLQGLSIHIPKEKRENDSQTSTSYNSNPNTIPNTEEKSIPAESNVFNLKFGVPNEQNWRSAEGSSHDNSMDTESSPGSSHAPLKANSNGAKPLPESTMTVKLSFRGGLEILFGGKKDVSADLPPPPESATWTMELLLGWMKNNIIQERPELFIKDGDIRPGILIFINDTDWELLEKLDYELAQGDRIAFISTLHGG</sequence>
<dbReference type="Proteomes" id="UP000708208">
    <property type="component" value="Unassembled WGS sequence"/>
</dbReference>
<proteinExistence type="inferred from homology"/>
<dbReference type="GO" id="GO:0002098">
    <property type="term" value="P:tRNA wobble uridine modification"/>
    <property type="evidence" value="ECO:0007669"/>
    <property type="project" value="UniProtKB-UniRule"/>
</dbReference>
<evidence type="ECO:0000256" key="6">
    <source>
        <dbReference type="ARBA" id="ARBA00022694"/>
    </source>
</evidence>
<dbReference type="GO" id="GO:0002181">
    <property type="term" value="P:cytoplasmic translation"/>
    <property type="evidence" value="ECO:0007669"/>
    <property type="project" value="UniProtKB-UniRule"/>
</dbReference>
<keyword evidence="14" id="KW-1185">Reference proteome</keyword>
<keyword evidence="4 9" id="KW-0808">Transferase</keyword>
<dbReference type="FunFam" id="3.40.50.150:FF:000220">
    <property type="entry name" value="CAMK protein kinase"/>
    <property type="match status" value="1"/>
</dbReference>
<protein>
    <recommendedName>
        <fullName evidence="8 9">Multifunctional fusion protein</fullName>
    </recommendedName>
    <domain>
        <recommendedName>
            <fullName evidence="9">Putative tRNA (cytidine(32)/guanosine(34)-2'-O)-methyltransferase</fullName>
            <ecNumber evidence="9">2.1.1.205</ecNumber>
        </recommendedName>
        <alternativeName>
            <fullName evidence="9">2'-O-ribose RNA methyltransferase TRM7 homolog</fullName>
        </alternativeName>
    </domain>
    <domain>
        <recommendedName>
            <fullName evidence="8">Ubiquitin-related modifier 1 homolog</fullName>
        </recommendedName>
    </domain>
</protein>
<dbReference type="HAMAP" id="MF_01547">
    <property type="entry name" value="RNA_methyltr_E"/>
    <property type="match status" value="1"/>
</dbReference>
<dbReference type="GO" id="GO:0002128">
    <property type="term" value="P:tRNA nucleoside ribose methylation"/>
    <property type="evidence" value="ECO:0007669"/>
    <property type="project" value="UniProtKB-UniRule"/>
</dbReference>
<feature type="cross-link" description="Glycyl lysine isopeptide (Gly-Lys) (interchain with K-? in acceptor proteins)" evidence="8">
    <location>
        <position position="509"/>
    </location>
</feature>
<dbReference type="HAMAP" id="MF_03162">
    <property type="entry name" value="RNA_methyltr_E_TRM7"/>
    <property type="match status" value="1"/>
</dbReference>
<dbReference type="Pfam" id="PF01728">
    <property type="entry name" value="FtsJ"/>
    <property type="match status" value="1"/>
</dbReference>
<dbReference type="AlphaFoldDB" id="A0A8J2KYM4"/>
<comment type="catalytic activity">
    <reaction evidence="7 9">
        <text>cytidine(32)/guanosine(34) in tRNA + 2 S-adenosyl-L-methionine = 2'-O-methylcytidine(32)/2'-O-methylguanosine(34) in tRNA + 2 S-adenosyl-L-homocysteine + 2 H(+)</text>
        <dbReference type="Rhea" id="RHEA:42396"/>
        <dbReference type="Rhea" id="RHEA-COMP:10246"/>
        <dbReference type="Rhea" id="RHEA-COMP:10247"/>
        <dbReference type="ChEBI" id="CHEBI:15378"/>
        <dbReference type="ChEBI" id="CHEBI:57856"/>
        <dbReference type="ChEBI" id="CHEBI:59789"/>
        <dbReference type="ChEBI" id="CHEBI:74269"/>
        <dbReference type="ChEBI" id="CHEBI:74445"/>
        <dbReference type="ChEBI" id="CHEBI:74495"/>
        <dbReference type="ChEBI" id="CHEBI:82748"/>
        <dbReference type="EC" id="2.1.1.205"/>
    </reaction>
</comment>
<comment type="caution">
    <text evidence="13">The sequence shown here is derived from an EMBL/GenBank/DDBJ whole genome shotgun (WGS) entry which is preliminary data.</text>
</comment>
<comment type="pathway">
    <text evidence="8 10">tRNA modification; 5-methoxycarbonylmethyl-2-thiouridine-tRNA biosynthesis.</text>
</comment>
<dbReference type="GO" id="GO:0034227">
    <property type="term" value="P:tRNA thio-modification"/>
    <property type="evidence" value="ECO:0007669"/>
    <property type="project" value="UniProtKB-UniRule"/>
</dbReference>
<feature type="region of interest" description="Disordered" evidence="11">
    <location>
        <begin position="323"/>
        <end position="350"/>
    </location>
</feature>
<evidence type="ECO:0000256" key="10">
    <source>
        <dbReference type="RuleBase" id="RU361182"/>
    </source>
</evidence>
<dbReference type="PANTHER" id="PTHR10920:SF12">
    <property type="entry name" value="TRNA (CYTIDINE(32)_GUANOSINE(34)-2'-O)-METHYLTRANSFERASE-RELATED"/>
    <property type="match status" value="1"/>
</dbReference>
<evidence type="ECO:0000256" key="5">
    <source>
        <dbReference type="ARBA" id="ARBA00022691"/>
    </source>
</evidence>
<organism evidence="13 14">
    <name type="scientific">Allacma fusca</name>
    <dbReference type="NCBI Taxonomy" id="39272"/>
    <lineage>
        <taxon>Eukaryota</taxon>
        <taxon>Metazoa</taxon>
        <taxon>Ecdysozoa</taxon>
        <taxon>Arthropoda</taxon>
        <taxon>Hexapoda</taxon>
        <taxon>Collembola</taxon>
        <taxon>Symphypleona</taxon>
        <taxon>Sminthuridae</taxon>
        <taxon>Allacma</taxon>
    </lineage>
</organism>
<feature type="region of interest" description="Disordered" evidence="11">
    <location>
        <begin position="369"/>
        <end position="407"/>
    </location>
</feature>
<gene>
    <name evidence="13" type="ORF">AFUS01_LOCUS32687</name>
</gene>
<evidence type="ECO:0000256" key="7">
    <source>
        <dbReference type="ARBA" id="ARBA00048902"/>
    </source>
</evidence>
<dbReference type="CDD" id="cd01764">
    <property type="entry name" value="Ubl_Urm1"/>
    <property type="match status" value="1"/>
</dbReference>
<feature type="domain" description="Ribosomal RNA methyltransferase FtsJ" evidence="12">
    <location>
        <begin position="21"/>
        <end position="205"/>
    </location>
</feature>
<feature type="binding site" evidence="9">
    <location>
        <position position="79"/>
    </location>
    <ligand>
        <name>S-adenosyl-L-methionine</name>
        <dbReference type="ChEBI" id="CHEBI:59789"/>
    </ligand>
</feature>
<evidence type="ECO:0000256" key="11">
    <source>
        <dbReference type="SAM" id="MobiDB-lite"/>
    </source>
</evidence>
<comment type="PTM">
    <text evidence="8">C-terminal thiocarboxylation occurs in 2 steps, it is first acyl-adenylated (-COAMP) via the hesA/moeB/thiF part of the MOCS3/UBA4 homolog, then thiocarboxylated (-COSH) via the rhodanese domain of the MOCS3/UBA4 homolog.</text>
</comment>
<comment type="subcellular location">
    <subcellularLocation>
        <location evidence="8 10">Cytoplasm</location>
    </subcellularLocation>
</comment>
<dbReference type="GO" id="GO:0106340">
    <property type="term" value="F:tRNA (guanosine(34)-2'-O)-methyltransferase activity"/>
    <property type="evidence" value="ECO:0007669"/>
    <property type="project" value="UniProtKB-ARBA"/>
</dbReference>
<keyword evidence="8" id="KW-1017">Isopeptide bond</keyword>
<feature type="region of interest" description="Disordered" evidence="11">
    <location>
        <begin position="276"/>
        <end position="301"/>
    </location>
</feature>
<keyword evidence="8" id="KW-0833">Ubl conjugation pathway</keyword>
<keyword evidence="1 8" id="KW-0963">Cytoplasm</keyword>
<feature type="compositionally biased region" description="Basic and acidic residues" evidence="11">
    <location>
        <begin position="276"/>
        <end position="289"/>
    </location>
</feature>
<evidence type="ECO:0000256" key="1">
    <source>
        <dbReference type="ARBA" id="ARBA00022490"/>
    </source>
</evidence>
<dbReference type="GO" id="GO:0006364">
    <property type="term" value="P:rRNA processing"/>
    <property type="evidence" value="ECO:0007669"/>
    <property type="project" value="UniProtKB-KW"/>
</dbReference>
<evidence type="ECO:0000256" key="2">
    <source>
        <dbReference type="ARBA" id="ARBA00022552"/>
    </source>
</evidence>
<evidence type="ECO:0000256" key="4">
    <source>
        <dbReference type="ARBA" id="ARBA00022679"/>
    </source>
</evidence>
<keyword evidence="2" id="KW-0698">rRNA processing</keyword>
<feature type="modified residue" description="1-thioglycine" evidence="8">
    <location>
        <position position="509"/>
    </location>
</feature>
<keyword evidence="6 8" id="KW-0819">tRNA processing</keyword>
<feature type="binding site" evidence="9">
    <location>
        <position position="120"/>
    </location>
    <ligand>
        <name>S-adenosyl-L-methionine</name>
        <dbReference type="ChEBI" id="CHEBI:59789"/>
    </ligand>
</feature>
<dbReference type="InterPro" id="IPR015221">
    <property type="entry name" value="Urm1"/>
</dbReference>
<feature type="binding site" evidence="9">
    <location>
        <position position="55"/>
    </location>
    <ligand>
        <name>S-adenosyl-L-methionine</name>
        <dbReference type="ChEBI" id="CHEBI:59789"/>
    </ligand>
</feature>
<dbReference type="GO" id="GO:0032447">
    <property type="term" value="P:protein urmylation"/>
    <property type="evidence" value="ECO:0007669"/>
    <property type="project" value="UniProtKB-UniRule"/>
</dbReference>
<accession>A0A8J2KYM4</accession>
<dbReference type="GO" id="GO:0005829">
    <property type="term" value="C:cytosol"/>
    <property type="evidence" value="ECO:0007669"/>
    <property type="project" value="UniProtKB-UniRule"/>
</dbReference>
<name>A0A8J2KYM4_9HEXA</name>
<reference evidence="13" key="1">
    <citation type="submission" date="2021-06" db="EMBL/GenBank/DDBJ databases">
        <authorList>
            <person name="Hodson N. C."/>
            <person name="Mongue J. A."/>
            <person name="Jaron S. K."/>
        </authorList>
    </citation>
    <scope>NUCLEOTIDE SEQUENCE</scope>
</reference>
<dbReference type="HAMAP" id="MF_03048">
    <property type="entry name" value="Urm1"/>
    <property type="match status" value="1"/>
</dbReference>
<dbReference type="OrthoDB" id="289250at2759"/>
<dbReference type="PANTHER" id="PTHR10920">
    <property type="entry name" value="RIBOSOMAL RNA METHYLTRANSFERASE"/>
    <property type="match status" value="1"/>
</dbReference>
<comment type="function">
    <text evidence="8">Acts as a sulfur carrier required for 2-thiolation of mcm(5)S(2)U at tRNA wobble positions of cytosolic tRNA(Lys), tRNA(Glu) and tRNA(Gln). Serves as sulfur donor in tRNA 2-thiolation reaction by being thiocarboxylated (-COSH) at its C-terminus by the MOCS3/UBA4 homolog. The sulfur is then transferred to tRNA to form 2-thiolation of mcm(5)S(2)U. Also acts as a ubiquitin-like protein (UBL) that is covalently conjugated via an isopeptide bond to lysine residues of target proteins. The thiocarboxylated form serves as substrate for conjugation and oxidative stress specifically induces the formation of UBL-protein conjugates.</text>
</comment>
<feature type="active site" description="Proton acceptor" evidence="9">
    <location>
        <position position="160"/>
    </location>
</feature>
<dbReference type="EC" id="2.1.1.205" evidence="9"/>
<evidence type="ECO:0000256" key="3">
    <source>
        <dbReference type="ARBA" id="ARBA00022603"/>
    </source>
</evidence>
<dbReference type="InterPro" id="IPR028590">
    <property type="entry name" value="RNA_methyltr_E_TRM7"/>
</dbReference>
<evidence type="ECO:0000313" key="14">
    <source>
        <dbReference type="Proteomes" id="UP000708208"/>
    </source>
</evidence>
<keyword evidence="3 9" id="KW-0489">Methyltransferase</keyword>
<dbReference type="UniPathway" id="UPA00988"/>
<dbReference type="InterPro" id="IPR002877">
    <property type="entry name" value="RNA_MeTrfase_FtsJ_dom"/>
</dbReference>
<dbReference type="InterPro" id="IPR015507">
    <property type="entry name" value="rRNA-MeTfrase_E"/>
</dbReference>
<feature type="binding site" evidence="9">
    <location>
        <position position="53"/>
    </location>
    <ligand>
        <name>S-adenosyl-L-methionine</name>
        <dbReference type="ChEBI" id="CHEBI:59789"/>
    </ligand>
</feature>
<evidence type="ECO:0000259" key="12">
    <source>
        <dbReference type="Pfam" id="PF01728"/>
    </source>
</evidence>
<comment type="similarity">
    <text evidence="8 10">Belongs to the URM1 family.</text>
</comment>
<dbReference type="InterPro" id="IPR050082">
    <property type="entry name" value="RNA_methyltr_RlmE"/>
</dbReference>
<feature type="compositionally biased region" description="Polar residues" evidence="11">
    <location>
        <begin position="331"/>
        <end position="346"/>
    </location>
</feature>
<dbReference type="EMBL" id="CAJVCH010526267">
    <property type="protein sequence ID" value="CAG7822412.1"/>
    <property type="molecule type" value="Genomic_DNA"/>
</dbReference>
<evidence type="ECO:0000313" key="13">
    <source>
        <dbReference type="EMBL" id="CAG7822412.1"/>
    </source>
</evidence>
<keyword evidence="5 9" id="KW-0949">S-adenosyl-L-methionine</keyword>
<feature type="binding site" evidence="9">
    <location>
        <position position="95"/>
    </location>
    <ligand>
        <name>S-adenosyl-L-methionine</name>
        <dbReference type="ChEBI" id="CHEBI:59789"/>
    </ligand>
</feature>
<comment type="similarity">
    <text evidence="9">Belongs to the class I-like SAM-binding methyltransferase superfamily. RNA methyltransferase RlmE family. TRM7 subfamily.</text>
</comment>
<evidence type="ECO:0000256" key="9">
    <source>
        <dbReference type="HAMAP-Rule" id="MF_03162"/>
    </source>
</evidence>